<evidence type="ECO:0000313" key="1">
    <source>
        <dbReference type="EMBL" id="GGM16640.1"/>
    </source>
</evidence>
<gene>
    <name evidence="1" type="ORF">GCM10010841_26190</name>
</gene>
<proteinExistence type="predicted"/>
<sequence length="693" mass="77234">MLHPTLLTAFPGTAQQLLPDLQAHWKTRPGPLLAALEVSAHPEDLTAALIRLLAQDRQLQLRRQGHRTDSAVTLVWLADAHDPGVGAAVQKLRGLLQHAEWAGLEVRLHLLLFLPDVARPDPHGWEQARAQLLELREDPDATPVTRVWPLSLRNRADLYLRAAQDLLPLLAHFVELCVHSGDVLNPAVPSGRDWAGLGLARMQLRGAPISEIAGQLWQLLREEQLGPLPPLPPAPEALQAVVDSVPPGQGHHADPWAQAAMQALRPAREQLERQLSQLDSLLPWEYGREALLRGLPHLQEAHVRLRAAVKRSGEALDAAVAPFDDVAGVGGKRARLRRINARLNVGRSVDEHELDRLNDALAPVDDALGEHNAQAFLDMEREVAERRSRVQRWSDQLSELREELAALPEPPPAPPPGCVGGLLRLLRRVPPPPEPPQVLQRRTLERRVTALYADLQREHAQLTARRLRWDNQLMVYRLALAYHEAVRHESERADQALAHLQALTAETARTENDQPLVITATREQHIPPEALREEARALLRQGLGELFWDDDVDEARSRVRDAGLRLREEHRSPQLHDLDENLWATALLAAAPRVVSRSTPSQQLTFTLLGAVNPVPLASHYTAHDTWFPDETLLVQMLWPLHPDQLLILDGTSTPLAAVSSPSLDDVLPQEVTPMPSHDERHNPALDELFATL</sequence>
<evidence type="ECO:0000313" key="2">
    <source>
        <dbReference type="Proteomes" id="UP000661918"/>
    </source>
</evidence>
<dbReference type="RefSeq" id="WP_188904810.1">
    <property type="nucleotide sequence ID" value="NZ_BMOM01000025.1"/>
</dbReference>
<protein>
    <submittedName>
        <fullName evidence="1">Uncharacterized protein</fullName>
    </submittedName>
</protein>
<reference evidence="2" key="1">
    <citation type="journal article" date="2019" name="Int. J. Syst. Evol. Microbiol.">
        <title>The Global Catalogue of Microorganisms (GCM) 10K type strain sequencing project: providing services to taxonomists for standard genome sequencing and annotation.</title>
        <authorList>
            <consortium name="The Broad Institute Genomics Platform"/>
            <consortium name="The Broad Institute Genome Sequencing Center for Infectious Disease"/>
            <person name="Wu L."/>
            <person name="Ma J."/>
        </authorList>
    </citation>
    <scope>NUCLEOTIDE SEQUENCE [LARGE SCALE GENOMIC DNA]</scope>
    <source>
        <strain evidence="2">JCM 15443</strain>
    </source>
</reference>
<accession>A0ABQ2GX98</accession>
<dbReference type="EMBL" id="BMOM01000025">
    <property type="protein sequence ID" value="GGM16640.1"/>
    <property type="molecule type" value="Genomic_DNA"/>
</dbReference>
<name>A0ABQ2GX98_9DEIO</name>
<comment type="caution">
    <text evidence="1">The sequence shown here is derived from an EMBL/GenBank/DDBJ whole genome shotgun (WGS) entry which is preliminary data.</text>
</comment>
<organism evidence="1 2">
    <name type="scientific">Deinococcus aerophilus</name>
    <dbReference type="NCBI Taxonomy" id="522488"/>
    <lineage>
        <taxon>Bacteria</taxon>
        <taxon>Thermotogati</taxon>
        <taxon>Deinococcota</taxon>
        <taxon>Deinococci</taxon>
        <taxon>Deinococcales</taxon>
        <taxon>Deinococcaceae</taxon>
        <taxon>Deinococcus</taxon>
    </lineage>
</organism>
<dbReference type="Proteomes" id="UP000661918">
    <property type="component" value="Unassembled WGS sequence"/>
</dbReference>
<keyword evidence="2" id="KW-1185">Reference proteome</keyword>